<gene>
    <name evidence="5" type="primary">NEXN</name>
</gene>
<dbReference type="InterPro" id="IPR013783">
    <property type="entry name" value="Ig-like_fold"/>
</dbReference>
<dbReference type="PANTHER" id="PTHR21508:SF4">
    <property type="entry name" value="MITOGUARDIN 2"/>
    <property type="match status" value="1"/>
</dbReference>
<dbReference type="InterPro" id="IPR007110">
    <property type="entry name" value="Ig-like_dom"/>
</dbReference>
<name>A0ABM4I828_ODOVR</name>
<evidence type="ECO:0000313" key="4">
    <source>
        <dbReference type="Proteomes" id="UP001652640"/>
    </source>
</evidence>
<dbReference type="GeneID" id="110136341"/>
<feature type="region of interest" description="Disordered" evidence="2">
    <location>
        <begin position="122"/>
        <end position="144"/>
    </location>
</feature>
<dbReference type="PANTHER" id="PTHR21508">
    <property type="entry name" value="MITOGUARDIN"/>
    <property type="match status" value="1"/>
</dbReference>
<dbReference type="SUPFAM" id="SSF48726">
    <property type="entry name" value="Immunoglobulin"/>
    <property type="match status" value="1"/>
</dbReference>
<feature type="region of interest" description="Disordered" evidence="2">
    <location>
        <begin position="370"/>
        <end position="389"/>
    </location>
</feature>
<feature type="region of interest" description="Disordered" evidence="2">
    <location>
        <begin position="401"/>
        <end position="420"/>
    </location>
</feature>
<dbReference type="Gene3D" id="2.60.40.10">
    <property type="entry name" value="Immunoglobulins"/>
    <property type="match status" value="1"/>
</dbReference>
<dbReference type="InterPro" id="IPR036179">
    <property type="entry name" value="Ig-like_dom_sf"/>
</dbReference>
<dbReference type="Pfam" id="PF07679">
    <property type="entry name" value="I-set"/>
    <property type="match status" value="1"/>
</dbReference>
<organism evidence="4 5">
    <name type="scientific">Odocoileus virginianus</name>
    <name type="common">White-tailed deer</name>
    <dbReference type="NCBI Taxonomy" id="9874"/>
    <lineage>
        <taxon>Eukaryota</taxon>
        <taxon>Metazoa</taxon>
        <taxon>Chordata</taxon>
        <taxon>Craniata</taxon>
        <taxon>Vertebrata</taxon>
        <taxon>Euteleostomi</taxon>
        <taxon>Mammalia</taxon>
        <taxon>Eutheria</taxon>
        <taxon>Laurasiatheria</taxon>
        <taxon>Artiodactyla</taxon>
        <taxon>Ruminantia</taxon>
        <taxon>Pecora</taxon>
        <taxon>Cervidae</taxon>
        <taxon>Odocoileinae</taxon>
        <taxon>Odocoileus</taxon>
    </lineage>
</organism>
<feature type="region of interest" description="Disordered" evidence="2">
    <location>
        <begin position="191"/>
        <end position="215"/>
    </location>
</feature>
<keyword evidence="1" id="KW-0175">Coiled coil</keyword>
<accession>A0ABM4I828</accession>
<evidence type="ECO:0000256" key="1">
    <source>
        <dbReference type="SAM" id="Coils"/>
    </source>
</evidence>
<dbReference type="InterPro" id="IPR003599">
    <property type="entry name" value="Ig_sub"/>
</dbReference>
<sequence length="686" mass="82176">METCCWSGRWRRRPERSQRLERRLEHQDPCLHPGARRAQPPRAHPGPSRVAFLRRIKFLLSENTEYTCKKLQSFIIAPRPHRANMNEISQKAEILLSSSKPIPKTYVPKLGKGDVKDKFEAMQRAREERNQRRSRDEKQRRKEQYIREREWNRRKQEIKEMLASDDEEEVSSKVEKAYVPKLTGTVKGKFAEMEKQRQEEQRKRTEEERKRRIEQDLLEKRKIQRELARRAEQIEDINNTETESAPEEGDESLLVTVVPVKSHKTPGKIKKNFEDLEKEREEKERVKYEEDKRIKYEEQRRSLKEAKCLSLVMDDELESEAKKESLSSGKLKLTFEELERQRQENRRKQAEEEARKRLEEERRAFEEARRQMVNEEEENQDTENIFKGYRPGKLKLSFEEIERQRREDEKRKAEEDARRRIEEEKKAFAEARRSMVVDDDTPEMYKTISQESLIPGKLEINFEELLKQKMEEERRRTEEERKHKLEMEKQEFEQLRQEMGEEEDVDIKPAKKSEAPFTHKVNMKARFERMAKAREEEEQRRIEEQKLLRMQFEQKEIDAALQKKREEEEEEEGSTMNGSTIEDEEQTRSGAPWFKKPLRNTSVVDSEPVRFTVKVTGEPKPEITWWFEGEILQDGEDYQYIERGETYCLYLPETFPEDEGEYMCKAVNSKGSAASTCILTIETDDY</sequence>
<feature type="domain" description="Ig-like" evidence="3">
    <location>
        <begin position="592"/>
        <end position="680"/>
    </location>
</feature>
<reference evidence="5" key="2">
    <citation type="submission" date="2025-08" db="UniProtKB">
        <authorList>
            <consortium name="RefSeq"/>
        </authorList>
    </citation>
    <scope>IDENTIFICATION</scope>
    <source>
        <tissue evidence="5">Tongue muscle</tissue>
    </source>
</reference>
<feature type="region of interest" description="Disordered" evidence="2">
    <location>
        <begin position="559"/>
        <end position="594"/>
    </location>
</feature>
<protein>
    <submittedName>
        <fullName evidence="5">Nexilin isoform X6</fullName>
    </submittedName>
</protein>
<feature type="region of interest" description="Disordered" evidence="2">
    <location>
        <begin position="16"/>
        <end position="47"/>
    </location>
</feature>
<evidence type="ECO:0000259" key="3">
    <source>
        <dbReference type="PROSITE" id="PS50835"/>
    </source>
</evidence>
<feature type="region of interest" description="Disordered" evidence="2">
    <location>
        <begin position="497"/>
        <end position="523"/>
    </location>
</feature>
<feature type="compositionally biased region" description="Basic and acidic residues" evidence="2">
    <location>
        <begin position="16"/>
        <end position="29"/>
    </location>
</feature>
<evidence type="ECO:0000313" key="5">
    <source>
        <dbReference type="RefSeq" id="XP_070323977.1"/>
    </source>
</evidence>
<dbReference type="PROSITE" id="PS50835">
    <property type="entry name" value="IG_LIKE"/>
    <property type="match status" value="1"/>
</dbReference>
<reference evidence="4" key="1">
    <citation type="journal article" date="2022" name="J. Hered.">
        <title>A De Novo Chromosome-Level Genome Assembly of the White-Tailed Deer, Odocoileus Virginianus.</title>
        <authorList>
            <person name="London E.W."/>
            <person name="Roca A.L."/>
            <person name="Novakofski J.E."/>
            <person name="Mateus-Pinilla N.E."/>
        </authorList>
    </citation>
    <scope>NUCLEOTIDE SEQUENCE [LARGE SCALE GENOMIC DNA]</scope>
</reference>
<dbReference type="Proteomes" id="UP001652640">
    <property type="component" value="Chromosome 5"/>
</dbReference>
<feature type="coiled-coil region" evidence="1">
    <location>
        <begin position="271"/>
        <end position="298"/>
    </location>
</feature>
<dbReference type="InterPro" id="IPR013098">
    <property type="entry name" value="Ig_I-set"/>
</dbReference>
<evidence type="ECO:0000256" key="2">
    <source>
        <dbReference type="SAM" id="MobiDB-lite"/>
    </source>
</evidence>
<dbReference type="RefSeq" id="XP_070323977.1">
    <property type="nucleotide sequence ID" value="XM_070467876.1"/>
</dbReference>
<feature type="region of interest" description="Disordered" evidence="2">
    <location>
        <begin position="335"/>
        <end position="365"/>
    </location>
</feature>
<proteinExistence type="predicted"/>
<dbReference type="SMART" id="SM00409">
    <property type="entry name" value="IG"/>
    <property type="match status" value="1"/>
</dbReference>
<keyword evidence="4" id="KW-1185">Reference proteome</keyword>